<feature type="repeat" description="WD" evidence="6">
    <location>
        <begin position="14"/>
        <end position="36"/>
    </location>
</feature>
<evidence type="ECO:0000313" key="8">
    <source>
        <dbReference type="Proteomes" id="UP000051574"/>
    </source>
</evidence>
<gene>
    <name evidence="7" type="ORF">AMK59_4494</name>
</gene>
<dbReference type="InterPro" id="IPR052416">
    <property type="entry name" value="GTF3C_component"/>
</dbReference>
<keyword evidence="5" id="KW-0539">Nucleus</keyword>
<dbReference type="InterPro" id="IPR019775">
    <property type="entry name" value="WD40_repeat_CS"/>
</dbReference>
<dbReference type="OrthoDB" id="4703at2759"/>
<name>A0A0T6B7N3_9SCAR</name>
<dbReference type="GO" id="GO:0000127">
    <property type="term" value="C:transcription factor TFIIIC complex"/>
    <property type="evidence" value="ECO:0007669"/>
    <property type="project" value="TreeGrafter"/>
</dbReference>
<dbReference type="GO" id="GO:0006383">
    <property type="term" value="P:transcription by RNA polymerase III"/>
    <property type="evidence" value="ECO:0007669"/>
    <property type="project" value="TreeGrafter"/>
</dbReference>
<feature type="non-terminal residue" evidence="7">
    <location>
        <position position="255"/>
    </location>
</feature>
<evidence type="ECO:0008006" key="9">
    <source>
        <dbReference type="Google" id="ProtNLM"/>
    </source>
</evidence>
<keyword evidence="3" id="KW-0677">Repeat</keyword>
<dbReference type="SUPFAM" id="SSF50998">
    <property type="entry name" value="Quinoprotein alcohol dehydrogenase-like"/>
    <property type="match status" value="1"/>
</dbReference>
<dbReference type="InterPro" id="IPR001680">
    <property type="entry name" value="WD40_rpt"/>
</dbReference>
<evidence type="ECO:0000256" key="3">
    <source>
        <dbReference type="ARBA" id="ARBA00022737"/>
    </source>
</evidence>
<evidence type="ECO:0000256" key="5">
    <source>
        <dbReference type="ARBA" id="ARBA00023242"/>
    </source>
</evidence>
<evidence type="ECO:0000256" key="4">
    <source>
        <dbReference type="ARBA" id="ARBA00023163"/>
    </source>
</evidence>
<keyword evidence="8" id="KW-1185">Reference proteome</keyword>
<organism evidence="7 8">
    <name type="scientific">Oryctes borbonicus</name>
    <dbReference type="NCBI Taxonomy" id="1629725"/>
    <lineage>
        <taxon>Eukaryota</taxon>
        <taxon>Metazoa</taxon>
        <taxon>Ecdysozoa</taxon>
        <taxon>Arthropoda</taxon>
        <taxon>Hexapoda</taxon>
        <taxon>Insecta</taxon>
        <taxon>Pterygota</taxon>
        <taxon>Neoptera</taxon>
        <taxon>Endopterygota</taxon>
        <taxon>Coleoptera</taxon>
        <taxon>Polyphaga</taxon>
        <taxon>Scarabaeiformia</taxon>
        <taxon>Scarabaeidae</taxon>
        <taxon>Dynastinae</taxon>
        <taxon>Oryctes</taxon>
    </lineage>
</organism>
<dbReference type="PANTHER" id="PTHR15052">
    <property type="entry name" value="RNA POLYMERASE III TRANSCRIPTION INITIATION FACTOR COMPLEX SUBUNIT"/>
    <property type="match status" value="1"/>
</dbReference>
<keyword evidence="4" id="KW-0804">Transcription</keyword>
<dbReference type="AlphaFoldDB" id="A0A0T6B7N3"/>
<dbReference type="PANTHER" id="PTHR15052:SF2">
    <property type="entry name" value="GENERAL TRANSCRIPTION FACTOR 3C POLYPEPTIDE 2"/>
    <property type="match status" value="1"/>
</dbReference>
<sequence length="255" mass="28952">ALVLHHLENGKRWLVSGSLDKEIKLWDLKNVSEPISNVKKWIVTDAVWSMHWHTAVFSFNHFMQSSAVSTSLIPARNFNGTVTPFVPSNSAITSVSNSDWGNLFVQANESGEVQCSFPDHLLYAFENEKRRGIRKSRFVTSYTACVAKNLTEEERKERENAKLSIIKQSNSSIKVVGDEPLTYEEAINSYGLVLCDVEMKRKTDNPGQELRKLARTTPYHSVSKSDMYPLQCINKIVLNPNRHSFLYYACGYKVG</sequence>
<dbReference type="InterPro" id="IPR015943">
    <property type="entry name" value="WD40/YVTN_repeat-like_dom_sf"/>
</dbReference>
<keyword evidence="2 6" id="KW-0853">WD repeat</keyword>
<dbReference type="Gene3D" id="2.130.10.10">
    <property type="entry name" value="YVTN repeat-like/Quinoprotein amine dehydrogenase"/>
    <property type="match status" value="1"/>
</dbReference>
<evidence type="ECO:0000313" key="7">
    <source>
        <dbReference type="EMBL" id="KRT83313.1"/>
    </source>
</evidence>
<protein>
    <recommendedName>
        <fullName evidence="9">WD40 domain-containing protein</fullName>
    </recommendedName>
</protein>
<dbReference type="EMBL" id="LJIG01009321">
    <property type="protein sequence ID" value="KRT83313.1"/>
    <property type="molecule type" value="Genomic_DNA"/>
</dbReference>
<dbReference type="InterPro" id="IPR011047">
    <property type="entry name" value="Quinoprotein_ADH-like_sf"/>
</dbReference>
<dbReference type="PROSITE" id="PS00678">
    <property type="entry name" value="WD_REPEATS_1"/>
    <property type="match status" value="1"/>
</dbReference>
<dbReference type="PROSITE" id="PS50082">
    <property type="entry name" value="WD_REPEATS_2"/>
    <property type="match status" value="1"/>
</dbReference>
<comment type="subcellular location">
    <subcellularLocation>
        <location evidence="1">Nucleus</location>
    </subcellularLocation>
</comment>
<accession>A0A0T6B7N3</accession>
<comment type="caution">
    <text evidence="7">The sequence shown here is derived from an EMBL/GenBank/DDBJ whole genome shotgun (WGS) entry which is preliminary data.</text>
</comment>
<reference evidence="7 8" key="1">
    <citation type="submission" date="2015-09" db="EMBL/GenBank/DDBJ databases">
        <title>Draft genome of the scarab beetle Oryctes borbonicus.</title>
        <authorList>
            <person name="Meyer J.M."/>
            <person name="Markov G.V."/>
            <person name="Baskaran P."/>
            <person name="Herrmann M."/>
            <person name="Sommer R.J."/>
            <person name="Roedelsperger C."/>
        </authorList>
    </citation>
    <scope>NUCLEOTIDE SEQUENCE [LARGE SCALE GENOMIC DNA]</scope>
    <source>
        <strain evidence="7">OB123</strain>
        <tissue evidence="7">Whole animal</tissue>
    </source>
</reference>
<dbReference type="Proteomes" id="UP000051574">
    <property type="component" value="Unassembled WGS sequence"/>
</dbReference>
<dbReference type="GO" id="GO:0005634">
    <property type="term" value="C:nucleus"/>
    <property type="evidence" value="ECO:0007669"/>
    <property type="project" value="UniProtKB-SubCell"/>
</dbReference>
<evidence type="ECO:0000256" key="1">
    <source>
        <dbReference type="ARBA" id="ARBA00004123"/>
    </source>
</evidence>
<proteinExistence type="predicted"/>
<evidence type="ECO:0000256" key="6">
    <source>
        <dbReference type="PROSITE-ProRule" id="PRU00221"/>
    </source>
</evidence>
<evidence type="ECO:0000256" key="2">
    <source>
        <dbReference type="ARBA" id="ARBA00022574"/>
    </source>
</evidence>
<feature type="non-terminal residue" evidence="7">
    <location>
        <position position="1"/>
    </location>
</feature>